<organism evidence="2 3">
    <name type="scientific">Penicillium brasilianum</name>
    <dbReference type="NCBI Taxonomy" id="104259"/>
    <lineage>
        <taxon>Eukaryota</taxon>
        <taxon>Fungi</taxon>
        <taxon>Dikarya</taxon>
        <taxon>Ascomycota</taxon>
        <taxon>Pezizomycotina</taxon>
        <taxon>Eurotiomycetes</taxon>
        <taxon>Eurotiomycetidae</taxon>
        <taxon>Eurotiales</taxon>
        <taxon>Aspergillaceae</taxon>
        <taxon>Penicillium</taxon>
    </lineage>
</organism>
<dbReference type="AlphaFoldDB" id="A0A0F7TIP6"/>
<dbReference type="Proteomes" id="UP000042958">
    <property type="component" value="Unassembled WGS sequence"/>
</dbReference>
<dbReference type="InterPro" id="IPR022190">
    <property type="entry name" value="DUF3716"/>
</dbReference>
<proteinExistence type="predicted"/>
<protein>
    <submittedName>
        <fullName evidence="2">Uncharacterized protein</fullName>
    </submittedName>
</protein>
<gene>
    <name evidence="2" type="ORF">PMG11_01186</name>
</gene>
<feature type="region of interest" description="Disordered" evidence="1">
    <location>
        <begin position="1"/>
        <end position="30"/>
    </location>
</feature>
<evidence type="ECO:0000313" key="2">
    <source>
        <dbReference type="EMBL" id="CEJ54898.1"/>
    </source>
</evidence>
<feature type="region of interest" description="Disordered" evidence="1">
    <location>
        <begin position="180"/>
        <end position="201"/>
    </location>
</feature>
<dbReference type="OrthoDB" id="4314997at2759"/>
<reference evidence="3" key="1">
    <citation type="journal article" date="2015" name="Genome Announc.">
        <title>Draft genome sequence of the fungus Penicillium brasilianum MG11.</title>
        <authorList>
            <person name="Horn F."/>
            <person name="Linde J."/>
            <person name="Mattern D.J."/>
            <person name="Walther G."/>
            <person name="Guthke R."/>
            <person name="Brakhage A.A."/>
            <person name="Valiante V."/>
        </authorList>
    </citation>
    <scope>NUCLEOTIDE SEQUENCE [LARGE SCALE GENOMIC DNA]</scope>
    <source>
        <strain evidence="3">MG11</strain>
    </source>
</reference>
<sequence length="288" mass="32015">MPEPEAQNPTPTSTEGDPQGSTQNSLDETQNPLQLSAWQLARQAASGGYWPRDPDYTTIGEPFTVPEAPRAIQTTLRGTGHGIYGRPLSELLRELMARVRYFAGGRRKDELLGNHRVNVESAAVFCLGEIRAGEHQCVSCQQGLDPWAKCVQLSGGEGYLSACANCIWNGQHERCSLRQHAQGASTTGGQSRGHQRNKRSISKRTAFEAWVDHKDKTDMAEALTAEIADAHATQQWAVVGTLVKQQQQRWFDRMKRTRGILDQFHQAEPQLAAATGGDPVRHDWWRCM</sequence>
<keyword evidence="3" id="KW-1185">Reference proteome</keyword>
<evidence type="ECO:0000256" key="1">
    <source>
        <dbReference type="SAM" id="MobiDB-lite"/>
    </source>
</evidence>
<name>A0A0F7TIP6_PENBI</name>
<accession>A0A0F7TIP6</accession>
<dbReference type="Pfam" id="PF12511">
    <property type="entry name" value="DUF3716"/>
    <property type="match status" value="1"/>
</dbReference>
<evidence type="ECO:0000313" key="3">
    <source>
        <dbReference type="Proteomes" id="UP000042958"/>
    </source>
</evidence>
<dbReference type="EMBL" id="CDHK01000001">
    <property type="protein sequence ID" value="CEJ54898.1"/>
    <property type="molecule type" value="Genomic_DNA"/>
</dbReference>
<feature type="compositionally biased region" description="Polar residues" evidence="1">
    <location>
        <begin position="7"/>
        <end position="30"/>
    </location>
</feature>